<protein>
    <recommendedName>
        <fullName evidence="5">DNA replication complex GINS protein PSF1</fullName>
    </recommendedName>
</protein>
<comment type="subcellular location">
    <subcellularLocation>
        <location evidence="1 5">Nucleus</location>
    </subcellularLocation>
</comment>
<dbReference type="SUPFAM" id="SSF158573">
    <property type="entry name" value="GINS helical bundle-like"/>
    <property type="match status" value="1"/>
</dbReference>
<feature type="transmembrane region" description="Helical" evidence="6">
    <location>
        <begin position="182"/>
        <end position="201"/>
    </location>
</feature>
<dbReference type="InterPro" id="IPR005339">
    <property type="entry name" value="GINS_Psf1"/>
</dbReference>
<dbReference type="CDD" id="cd11710">
    <property type="entry name" value="GINS_A_psf1"/>
    <property type="match status" value="1"/>
</dbReference>
<comment type="similarity">
    <text evidence="2 5">Belongs to the GINS1/PSF1 family.</text>
</comment>
<reference evidence="8 9" key="1">
    <citation type="submission" date="2014-10" db="EMBL/GenBank/DDBJ databases">
        <title>Draft genome of the hookworm Ancylostoma caninum.</title>
        <authorList>
            <person name="Mitreva M."/>
        </authorList>
    </citation>
    <scope>NUCLEOTIDE SEQUENCE [LARGE SCALE GENOMIC DNA]</scope>
    <source>
        <strain evidence="8 9">Baltimore</strain>
    </source>
</reference>
<gene>
    <name evidence="8" type="ORF">ANCCAN_18057</name>
</gene>
<dbReference type="Gene3D" id="1.20.58.1030">
    <property type="match status" value="1"/>
</dbReference>
<dbReference type="PANTHER" id="PTHR12914">
    <property type="entry name" value="PARTNER OF SLD5"/>
    <property type="match status" value="1"/>
</dbReference>
<name>A0A368FX52_ANCCA</name>
<evidence type="ECO:0000256" key="5">
    <source>
        <dbReference type="RuleBase" id="RU368085"/>
    </source>
</evidence>
<comment type="caution">
    <text evidence="8">The sequence shown here is derived from an EMBL/GenBank/DDBJ whole genome shotgun (WGS) entry which is preliminary data.</text>
</comment>
<dbReference type="InterPro" id="IPR021151">
    <property type="entry name" value="GINS_A"/>
</dbReference>
<evidence type="ECO:0000256" key="6">
    <source>
        <dbReference type="SAM" id="Phobius"/>
    </source>
</evidence>
<accession>A0A368FX52</accession>
<proteinExistence type="inferred from homology"/>
<dbReference type="STRING" id="29170.A0A368FX52"/>
<evidence type="ECO:0000256" key="3">
    <source>
        <dbReference type="ARBA" id="ARBA00022705"/>
    </source>
</evidence>
<comment type="subunit">
    <text evidence="5">Component of the GINS complex.</text>
</comment>
<organism evidence="8 9">
    <name type="scientific">Ancylostoma caninum</name>
    <name type="common">Dog hookworm</name>
    <dbReference type="NCBI Taxonomy" id="29170"/>
    <lineage>
        <taxon>Eukaryota</taxon>
        <taxon>Metazoa</taxon>
        <taxon>Ecdysozoa</taxon>
        <taxon>Nematoda</taxon>
        <taxon>Chromadorea</taxon>
        <taxon>Rhabditida</taxon>
        <taxon>Rhabditina</taxon>
        <taxon>Rhabditomorpha</taxon>
        <taxon>Strongyloidea</taxon>
        <taxon>Ancylostomatidae</taxon>
        <taxon>Ancylostomatinae</taxon>
        <taxon>Ancylostoma</taxon>
    </lineage>
</organism>
<keyword evidence="3 5" id="KW-0235">DNA replication</keyword>
<dbReference type="GO" id="GO:1902983">
    <property type="term" value="P:DNA strand elongation involved in mitotic DNA replication"/>
    <property type="evidence" value="ECO:0007669"/>
    <property type="project" value="TreeGrafter"/>
</dbReference>
<evidence type="ECO:0000256" key="4">
    <source>
        <dbReference type="ARBA" id="ARBA00023242"/>
    </source>
</evidence>
<dbReference type="Proteomes" id="UP000252519">
    <property type="component" value="Unassembled WGS sequence"/>
</dbReference>
<evidence type="ECO:0000313" key="9">
    <source>
        <dbReference type="Proteomes" id="UP000252519"/>
    </source>
</evidence>
<dbReference type="AlphaFoldDB" id="A0A368FX52"/>
<dbReference type="Pfam" id="PF05916">
    <property type="entry name" value="Sld5"/>
    <property type="match status" value="1"/>
</dbReference>
<dbReference type="PANTHER" id="PTHR12914:SF2">
    <property type="entry name" value="DNA REPLICATION COMPLEX GINS PROTEIN PSF1"/>
    <property type="match status" value="1"/>
</dbReference>
<keyword evidence="6" id="KW-0472">Membrane</keyword>
<dbReference type="InterPro" id="IPR036224">
    <property type="entry name" value="GINS_bundle-like_dom_sf"/>
</dbReference>
<dbReference type="EMBL" id="JOJR01000594">
    <property type="protein sequence ID" value="RCN36068.1"/>
    <property type="molecule type" value="Genomic_DNA"/>
</dbReference>
<evidence type="ECO:0000313" key="8">
    <source>
        <dbReference type="EMBL" id="RCN36068.1"/>
    </source>
</evidence>
<evidence type="ECO:0000256" key="1">
    <source>
        <dbReference type="ARBA" id="ARBA00004123"/>
    </source>
</evidence>
<dbReference type="GO" id="GO:0000811">
    <property type="term" value="C:GINS complex"/>
    <property type="evidence" value="ECO:0007669"/>
    <property type="project" value="UniProtKB-UniRule"/>
</dbReference>
<evidence type="ECO:0000256" key="2">
    <source>
        <dbReference type="ARBA" id="ARBA00006677"/>
    </source>
</evidence>
<dbReference type="OrthoDB" id="10252587at2759"/>
<keyword evidence="6" id="KW-0812">Transmembrane</keyword>
<feature type="transmembrane region" description="Helical" evidence="6">
    <location>
        <begin position="221"/>
        <end position="239"/>
    </location>
</feature>
<feature type="domain" description="GINS subunit" evidence="7">
    <location>
        <begin position="82"/>
        <end position="144"/>
    </location>
</feature>
<evidence type="ECO:0000259" key="7">
    <source>
        <dbReference type="Pfam" id="PF05916"/>
    </source>
</evidence>
<keyword evidence="9" id="KW-1185">Reference proteome</keyword>
<comment type="function">
    <text evidence="5">Required for correct functioning of the GINS complex, a complex that plays an essential role in the initiation of DNA replication, and progression of DNA replication forks. GINS complex seems to bind preferentially to single-stranded DNA.</text>
</comment>
<sequence>MVSWIVKMPLDNENLEGVADQALLLLTQMKRNPDVMPPYSEEAMRACIAKMNELYNLNNECVTRLRSQGERASRELEALMICRNEALQHIRRCCLAYIHARAERIRSYRWRLGGVLPASIKNNLCEAEIEFFNEYCSSLAEFQAGIGENGVNLLLSTHPPKALYVQVSVENGATFSALFFPFYYRFLQLIYFYFVCTAFTWSGVFENTSKTKENKAVHHSPGFGISIIFIFENIAVTCMQSKSWTFFL</sequence>
<keyword evidence="6" id="KW-1133">Transmembrane helix</keyword>
<keyword evidence="4 5" id="KW-0539">Nucleus</keyword>